<dbReference type="SUPFAM" id="SSF52172">
    <property type="entry name" value="CheY-like"/>
    <property type="match status" value="1"/>
</dbReference>
<feature type="modified residue" description="4-aspartylphosphate" evidence="2">
    <location>
        <position position="58"/>
    </location>
</feature>
<dbReference type="Gene3D" id="3.40.50.2300">
    <property type="match status" value="1"/>
</dbReference>
<evidence type="ECO:0000259" key="3">
    <source>
        <dbReference type="PROSITE" id="PS50110"/>
    </source>
</evidence>
<dbReference type="Pfam" id="PF00072">
    <property type="entry name" value="Response_reg"/>
    <property type="match status" value="1"/>
</dbReference>
<keyword evidence="1 2" id="KW-0597">Phosphoprotein</keyword>
<dbReference type="AlphaFoldDB" id="A0A1E5FZ21"/>
<organism evidence="4 5">
    <name type="scientific">Desulfuribacillus alkaliarsenatis</name>
    <dbReference type="NCBI Taxonomy" id="766136"/>
    <lineage>
        <taxon>Bacteria</taxon>
        <taxon>Bacillati</taxon>
        <taxon>Bacillota</taxon>
        <taxon>Desulfuribacillia</taxon>
        <taxon>Desulfuribacillales</taxon>
        <taxon>Desulfuribacillaceae</taxon>
        <taxon>Desulfuribacillus</taxon>
    </lineage>
</organism>
<evidence type="ECO:0000256" key="1">
    <source>
        <dbReference type="ARBA" id="ARBA00022553"/>
    </source>
</evidence>
<dbReference type="PANTHER" id="PTHR44591">
    <property type="entry name" value="STRESS RESPONSE REGULATOR PROTEIN 1"/>
    <property type="match status" value="1"/>
</dbReference>
<keyword evidence="5" id="KW-1185">Reference proteome</keyword>
<dbReference type="SMART" id="SM00448">
    <property type="entry name" value="REC"/>
    <property type="match status" value="1"/>
</dbReference>
<evidence type="ECO:0000313" key="5">
    <source>
        <dbReference type="Proteomes" id="UP000094296"/>
    </source>
</evidence>
<name>A0A1E5FZ21_9FIRM</name>
<dbReference type="OrthoDB" id="9790669at2"/>
<protein>
    <submittedName>
        <fullName evidence="4">Two-component system response regulator</fullName>
    </submittedName>
</protein>
<dbReference type="PROSITE" id="PS50110">
    <property type="entry name" value="RESPONSE_REGULATORY"/>
    <property type="match status" value="1"/>
</dbReference>
<dbReference type="RefSeq" id="WP_069644092.1">
    <property type="nucleotide sequence ID" value="NZ_MIJE01000034.1"/>
</dbReference>
<evidence type="ECO:0000313" key="4">
    <source>
        <dbReference type="EMBL" id="OEF95820.1"/>
    </source>
</evidence>
<sequence>MSKVVFIVDDSRTVRASVEYTLKKEGYQVEQAVDGQDGLKRLEELRQKGIRPGMIISDINMPNMDGITFITEVKKSMHYKFTPVLVLTTESQDEKKMQGKKAGAAGWLVKPFSPDQLIGVVKKFVK</sequence>
<dbReference type="STRING" id="766136.BHF68_10495"/>
<dbReference type="GO" id="GO:0000160">
    <property type="term" value="P:phosphorelay signal transduction system"/>
    <property type="evidence" value="ECO:0007669"/>
    <property type="project" value="InterPro"/>
</dbReference>
<dbReference type="InterPro" id="IPR011006">
    <property type="entry name" value="CheY-like_superfamily"/>
</dbReference>
<evidence type="ECO:0000256" key="2">
    <source>
        <dbReference type="PROSITE-ProRule" id="PRU00169"/>
    </source>
</evidence>
<dbReference type="InterPro" id="IPR050595">
    <property type="entry name" value="Bact_response_regulator"/>
</dbReference>
<gene>
    <name evidence="4" type="ORF">BHF68_10495</name>
</gene>
<dbReference type="InterPro" id="IPR001789">
    <property type="entry name" value="Sig_transdc_resp-reg_receiver"/>
</dbReference>
<dbReference type="EMBL" id="MIJE01000034">
    <property type="protein sequence ID" value="OEF95820.1"/>
    <property type="molecule type" value="Genomic_DNA"/>
</dbReference>
<reference evidence="4 5" key="1">
    <citation type="submission" date="2016-09" db="EMBL/GenBank/DDBJ databases">
        <title>Draft genome sequence for the type strain of Desulfuribacillus alkaliarsenatis AHT28, an obligately anaerobic, sulfidogenic bacterium isolated from Russian soda lake sediments.</title>
        <authorList>
            <person name="Abin C.A."/>
            <person name="Hollibaugh J.T."/>
        </authorList>
    </citation>
    <scope>NUCLEOTIDE SEQUENCE [LARGE SCALE GENOMIC DNA]</scope>
    <source>
        <strain evidence="4 5">AHT28</strain>
    </source>
</reference>
<accession>A0A1E5FZ21</accession>
<comment type="caution">
    <text evidence="4">The sequence shown here is derived from an EMBL/GenBank/DDBJ whole genome shotgun (WGS) entry which is preliminary data.</text>
</comment>
<proteinExistence type="predicted"/>
<dbReference type="Proteomes" id="UP000094296">
    <property type="component" value="Unassembled WGS sequence"/>
</dbReference>
<feature type="domain" description="Response regulatory" evidence="3">
    <location>
        <begin position="4"/>
        <end position="125"/>
    </location>
</feature>
<dbReference type="PANTHER" id="PTHR44591:SF25">
    <property type="entry name" value="CHEMOTAXIS TWO-COMPONENT RESPONSE REGULATOR"/>
    <property type="match status" value="1"/>
</dbReference>